<reference evidence="1 2" key="1">
    <citation type="submission" date="2012-12" db="EMBL/GenBank/DDBJ databases">
        <title>Genome assembly of Formosa sp. AK20.</title>
        <authorList>
            <person name="Kumar R."/>
            <person name="Khatri I."/>
            <person name="Vaidya B."/>
            <person name="Subramanian S."/>
            <person name="Pinnaka A."/>
        </authorList>
    </citation>
    <scope>NUCLEOTIDE SEQUENCE [LARGE SCALE GENOMIC DNA]</scope>
    <source>
        <strain evidence="1 2">AK20</strain>
    </source>
</reference>
<dbReference type="AlphaFoldDB" id="M7N787"/>
<gene>
    <name evidence="1" type="ORF">D778_00983</name>
</gene>
<evidence type="ECO:0000313" key="2">
    <source>
        <dbReference type="Proteomes" id="UP000012024"/>
    </source>
</evidence>
<dbReference type="Proteomes" id="UP000012024">
    <property type="component" value="Unassembled WGS sequence"/>
</dbReference>
<protein>
    <submittedName>
        <fullName evidence="1">Uncharacterized protein</fullName>
    </submittedName>
</protein>
<dbReference type="EMBL" id="ANLA01000019">
    <property type="protein sequence ID" value="EMQ94268.1"/>
    <property type="molecule type" value="Genomic_DNA"/>
</dbReference>
<name>M7N787_9FLAO</name>
<accession>M7N787</accession>
<proteinExistence type="predicted"/>
<evidence type="ECO:0000313" key="1">
    <source>
        <dbReference type="EMBL" id="EMQ94268.1"/>
    </source>
</evidence>
<sequence>MKLQHSLKEINLNIKFIDSFNKTPKRGVLGTKKSSIGWIELFFMD</sequence>
<comment type="caution">
    <text evidence="1">The sequence shown here is derived from an EMBL/GenBank/DDBJ whole genome shotgun (WGS) entry which is preliminary data.</text>
</comment>
<organism evidence="1 2">
    <name type="scientific">Xanthomarina gelatinilytica</name>
    <dbReference type="NCBI Taxonomy" id="1137281"/>
    <lineage>
        <taxon>Bacteria</taxon>
        <taxon>Pseudomonadati</taxon>
        <taxon>Bacteroidota</taxon>
        <taxon>Flavobacteriia</taxon>
        <taxon>Flavobacteriales</taxon>
        <taxon>Flavobacteriaceae</taxon>
        <taxon>Xanthomarina</taxon>
    </lineage>
</organism>
<keyword evidence="2" id="KW-1185">Reference proteome</keyword>